<feature type="domain" description="AAA+ ATPase" evidence="1">
    <location>
        <begin position="41"/>
        <end position="194"/>
    </location>
</feature>
<accession>A0A5S4ZMK2</accession>
<proteinExistence type="predicted"/>
<gene>
    <name evidence="2" type="ORF">LX24_02968</name>
</gene>
<dbReference type="RefSeq" id="WP_166512875.1">
    <property type="nucleotide sequence ID" value="NZ_VNHM01000038.1"/>
</dbReference>
<dbReference type="InterPro" id="IPR027417">
    <property type="entry name" value="P-loop_NTPase"/>
</dbReference>
<protein>
    <submittedName>
        <fullName evidence="2">Type II secretory pathway predicted ATPase ExeA</fullName>
    </submittedName>
</protein>
<dbReference type="InterPro" id="IPR052026">
    <property type="entry name" value="ExeA_AAA_ATPase_DNA-bind"/>
</dbReference>
<organism evidence="2 3">
    <name type="scientific">Desulfallas thermosapovorans DSM 6562</name>
    <dbReference type="NCBI Taxonomy" id="1121431"/>
    <lineage>
        <taxon>Bacteria</taxon>
        <taxon>Bacillati</taxon>
        <taxon>Bacillota</taxon>
        <taxon>Clostridia</taxon>
        <taxon>Eubacteriales</taxon>
        <taxon>Desulfallaceae</taxon>
        <taxon>Desulfallas</taxon>
    </lineage>
</organism>
<dbReference type="SUPFAM" id="SSF52540">
    <property type="entry name" value="P-loop containing nucleoside triphosphate hydrolases"/>
    <property type="match status" value="1"/>
</dbReference>
<dbReference type="PANTHER" id="PTHR35894">
    <property type="entry name" value="GENERAL SECRETION PATHWAY PROTEIN A-RELATED"/>
    <property type="match status" value="1"/>
</dbReference>
<dbReference type="Proteomes" id="UP000323166">
    <property type="component" value="Unassembled WGS sequence"/>
</dbReference>
<keyword evidence="3" id="KW-1185">Reference proteome</keyword>
<dbReference type="InterPro" id="IPR049945">
    <property type="entry name" value="AAA_22"/>
</dbReference>
<dbReference type="Pfam" id="PF13401">
    <property type="entry name" value="AAA_22"/>
    <property type="match status" value="1"/>
</dbReference>
<dbReference type="Gene3D" id="3.40.50.300">
    <property type="entry name" value="P-loop containing nucleotide triphosphate hydrolases"/>
    <property type="match status" value="1"/>
</dbReference>
<evidence type="ECO:0000313" key="2">
    <source>
        <dbReference type="EMBL" id="TYO91150.1"/>
    </source>
</evidence>
<name>A0A5S4ZMK2_9FIRM</name>
<dbReference type="EMBL" id="VNHM01000038">
    <property type="protein sequence ID" value="TYO91150.1"/>
    <property type="molecule type" value="Genomic_DNA"/>
</dbReference>
<reference evidence="2 3" key="1">
    <citation type="submission" date="2019-07" db="EMBL/GenBank/DDBJ databases">
        <title>Genomic Encyclopedia of Type Strains, Phase I: the one thousand microbial genomes (KMG-I) project.</title>
        <authorList>
            <person name="Kyrpides N."/>
        </authorList>
    </citation>
    <scope>NUCLEOTIDE SEQUENCE [LARGE SCALE GENOMIC DNA]</scope>
    <source>
        <strain evidence="2 3">DSM 6562</strain>
    </source>
</reference>
<comment type="caution">
    <text evidence="2">The sequence shown here is derived from an EMBL/GenBank/DDBJ whole genome shotgun (WGS) entry which is preliminary data.</text>
</comment>
<evidence type="ECO:0000259" key="1">
    <source>
        <dbReference type="SMART" id="SM00382"/>
    </source>
</evidence>
<dbReference type="AlphaFoldDB" id="A0A5S4ZMK2"/>
<evidence type="ECO:0000313" key="3">
    <source>
        <dbReference type="Proteomes" id="UP000323166"/>
    </source>
</evidence>
<dbReference type="PANTHER" id="PTHR35894:SF1">
    <property type="entry name" value="PHOSPHORIBULOKINASE _ URIDINE KINASE FAMILY"/>
    <property type="match status" value="1"/>
</dbReference>
<sequence length="266" mass="30089">MYKAFYSLAAAPFSKELKVSDAYVSTPHQEALGCLNYMKQVRGMGIFVGEPGAGKTYTLRVFTDSLNKSLYKVVYFPLSTGSVNDFYRGLAFGLGEEPKNRKVDLFRQIQQTITVLFYERKITPVFILDEMQMAKDVFLSDLSLIFNFQMDSHNPFILLLCGLPYLRDRLALNHNRPLAQRLLLSHHIEPLDKEEVKGYVLHHMTLAGAKHPIFTDAALEAIAACTQGYPRLINKLGTHALLHGYMRKAEQVDAEIIRIAAQENGM</sequence>
<dbReference type="InterPro" id="IPR003593">
    <property type="entry name" value="AAA+_ATPase"/>
</dbReference>
<dbReference type="GO" id="GO:0016887">
    <property type="term" value="F:ATP hydrolysis activity"/>
    <property type="evidence" value="ECO:0007669"/>
    <property type="project" value="InterPro"/>
</dbReference>
<dbReference type="SMART" id="SM00382">
    <property type="entry name" value="AAA"/>
    <property type="match status" value="1"/>
</dbReference>